<dbReference type="OrthoDB" id="1697430at2759"/>
<protein>
    <submittedName>
        <fullName evidence="2">Calmodulin-binding protein</fullName>
    </submittedName>
</protein>
<proteinExistence type="predicted"/>
<evidence type="ECO:0000256" key="1">
    <source>
        <dbReference type="SAM" id="MobiDB-lite"/>
    </source>
</evidence>
<keyword evidence="3" id="KW-1185">Reference proteome</keyword>
<dbReference type="EMBL" id="JABWDY010020080">
    <property type="protein sequence ID" value="KAF5193407.1"/>
    <property type="molecule type" value="Genomic_DNA"/>
</dbReference>
<organism evidence="2 3">
    <name type="scientific">Thalictrum thalictroides</name>
    <name type="common">Rue-anemone</name>
    <name type="synonym">Anemone thalictroides</name>
    <dbReference type="NCBI Taxonomy" id="46969"/>
    <lineage>
        <taxon>Eukaryota</taxon>
        <taxon>Viridiplantae</taxon>
        <taxon>Streptophyta</taxon>
        <taxon>Embryophyta</taxon>
        <taxon>Tracheophyta</taxon>
        <taxon>Spermatophyta</taxon>
        <taxon>Magnoliopsida</taxon>
        <taxon>Ranunculales</taxon>
        <taxon>Ranunculaceae</taxon>
        <taxon>Thalictroideae</taxon>
        <taxon>Thalictrum</taxon>
    </lineage>
</organism>
<comment type="caution">
    <text evidence="2">The sequence shown here is derived from an EMBL/GenBank/DDBJ whole genome shotgun (WGS) entry which is preliminary data.</text>
</comment>
<evidence type="ECO:0000313" key="3">
    <source>
        <dbReference type="Proteomes" id="UP000554482"/>
    </source>
</evidence>
<accession>A0A7J6W908</accession>
<evidence type="ECO:0000313" key="2">
    <source>
        <dbReference type="EMBL" id="KAF5193407.1"/>
    </source>
</evidence>
<feature type="region of interest" description="Disordered" evidence="1">
    <location>
        <begin position="148"/>
        <end position="183"/>
    </location>
</feature>
<dbReference type="AlphaFoldDB" id="A0A7J6W908"/>
<name>A0A7J6W908_THATH</name>
<gene>
    <name evidence="2" type="ORF">FRX31_017008</name>
</gene>
<sequence length="183" mass="20165">MNVEGSGVDFPVRSTNPCADSLPRLRQTTALAICDKEDKENNKKDKELVDRMVAQAFMMNNIGVDVIQSPSFISMVKSIAEFGSGYSLPSCATLCTKLLQDAKKEVDEYVSAVKGSWINMKMMAKYNDLEMQDKCALDYENLGEFIKKNPGERGEDLDDGNEKPQPTGMNGDTIMLNDGSSSL</sequence>
<dbReference type="Proteomes" id="UP000554482">
    <property type="component" value="Unassembled WGS sequence"/>
</dbReference>
<reference evidence="2 3" key="1">
    <citation type="submission" date="2020-06" db="EMBL/GenBank/DDBJ databases">
        <title>Transcriptomic and genomic resources for Thalictrum thalictroides and T. hernandezii: Facilitating candidate gene discovery in an emerging model plant lineage.</title>
        <authorList>
            <person name="Arias T."/>
            <person name="Riano-Pachon D.M."/>
            <person name="Di Stilio V.S."/>
        </authorList>
    </citation>
    <scope>NUCLEOTIDE SEQUENCE [LARGE SCALE GENOMIC DNA]</scope>
    <source>
        <strain evidence="3">cv. WT478/WT964</strain>
        <tissue evidence="2">Leaves</tissue>
    </source>
</reference>